<protein>
    <submittedName>
        <fullName evidence="1">Uncharacterized protein</fullName>
    </submittedName>
</protein>
<keyword evidence="2" id="KW-1185">Reference proteome</keyword>
<evidence type="ECO:0000313" key="1">
    <source>
        <dbReference type="EMBL" id="KHF99920.1"/>
    </source>
</evidence>
<comment type="caution">
    <text evidence="1">The sequence shown here is derived from an EMBL/GenBank/DDBJ whole genome shotgun (WGS) entry which is preliminary data.</text>
</comment>
<gene>
    <name evidence="1" type="ORF">F383_38707</name>
</gene>
<sequence length="23" mass="2556">MCFPGRIQSIKLHTAVWVNGQAV</sequence>
<evidence type="ECO:0000313" key="2">
    <source>
        <dbReference type="Proteomes" id="UP000032142"/>
    </source>
</evidence>
<proteinExistence type="predicted"/>
<dbReference type="Proteomes" id="UP000032142">
    <property type="component" value="Unassembled WGS sequence"/>
</dbReference>
<name>A0A0B0MLW5_GOSAR</name>
<reference evidence="2" key="1">
    <citation type="submission" date="2014-09" db="EMBL/GenBank/DDBJ databases">
        <authorList>
            <person name="Mudge J."/>
            <person name="Ramaraj T."/>
            <person name="Lindquist I.E."/>
            <person name="Bharti A.K."/>
            <person name="Sundararajan A."/>
            <person name="Cameron C.T."/>
            <person name="Woodward J.E."/>
            <person name="May G.D."/>
            <person name="Brubaker C."/>
            <person name="Broadhvest J."/>
            <person name="Wilkins T.A."/>
        </authorList>
    </citation>
    <scope>NUCLEOTIDE SEQUENCE</scope>
    <source>
        <strain evidence="2">cv. AKA8401</strain>
    </source>
</reference>
<dbReference type="AlphaFoldDB" id="A0A0B0MLW5"/>
<dbReference type="EMBL" id="JRRC01103150">
    <property type="protein sequence ID" value="KHF99920.1"/>
    <property type="molecule type" value="Genomic_DNA"/>
</dbReference>
<accession>A0A0B0MLW5</accession>
<organism evidence="1 2">
    <name type="scientific">Gossypium arboreum</name>
    <name type="common">Tree cotton</name>
    <name type="synonym">Gossypium nanking</name>
    <dbReference type="NCBI Taxonomy" id="29729"/>
    <lineage>
        <taxon>Eukaryota</taxon>
        <taxon>Viridiplantae</taxon>
        <taxon>Streptophyta</taxon>
        <taxon>Embryophyta</taxon>
        <taxon>Tracheophyta</taxon>
        <taxon>Spermatophyta</taxon>
        <taxon>Magnoliopsida</taxon>
        <taxon>eudicotyledons</taxon>
        <taxon>Gunneridae</taxon>
        <taxon>Pentapetalae</taxon>
        <taxon>rosids</taxon>
        <taxon>malvids</taxon>
        <taxon>Malvales</taxon>
        <taxon>Malvaceae</taxon>
        <taxon>Malvoideae</taxon>
        <taxon>Gossypium</taxon>
    </lineage>
</organism>